<dbReference type="Pfam" id="PF00294">
    <property type="entry name" value="PfkB"/>
    <property type="match status" value="1"/>
</dbReference>
<evidence type="ECO:0000259" key="1">
    <source>
        <dbReference type="Pfam" id="PF00294"/>
    </source>
</evidence>
<accession>G4RMN1</accession>
<dbReference type="STRING" id="768679.TTX_2095"/>
<protein>
    <submittedName>
        <fullName evidence="2">Fructose-1-phosphate kinase</fullName>
        <ecNumber evidence="2">2.7.1.56</ecNumber>
    </submittedName>
</protein>
<dbReference type="PROSITE" id="PS00850">
    <property type="entry name" value="GLY_RADICAL_1"/>
    <property type="match status" value="1"/>
</dbReference>
<keyword evidence="2" id="KW-0418">Kinase</keyword>
<dbReference type="GO" id="GO:0008662">
    <property type="term" value="F:1-phosphofructokinase activity"/>
    <property type="evidence" value="ECO:0007669"/>
    <property type="project" value="UniProtKB-EC"/>
</dbReference>
<dbReference type="PaxDb" id="768679-TTX_2095"/>
<dbReference type="PATRIC" id="fig|768679.9.peg.2119"/>
<dbReference type="Proteomes" id="UP000002654">
    <property type="component" value="Chromosome"/>
</dbReference>
<feature type="domain" description="Carbohydrate kinase PfkB" evidence="1">
    <location>
        <begin position="169"/>
        <end position="230"/>
    </location>
</feature>
<dbReference type="HOGENOM" id="CLU_961782_0_0_2"/>
<dbReference type="EC" id="2.7.1.56" evidence="2"/>
<dbReference type="KEGG" id="ttn:TTX_2095"/>
<dbReference type="OrthoDB" id="26949at2157"/>
<proteinExistence type="predicted"/>
<organism evidence="2 3">
    <name type="scientific">Thermoproteus tenax (strain ATCC 35583 / DSM 2078 / JCM 9277 / NBRC 100435 / Kra 1)</name>
    <dbReference type="NCBI Taxonomy" id="768679"/>
    <lineage>
        <taxon>Archaea</taxon>
        <taxon>Thermoproteota</taxon>
        <taxon>Thermoprotei</taxon>
        <taxon>Thermoproteales</taxon>
        <taxon>Thermoproteaceae</taxon>
        <taxon>Thermoproteus</taxon>
    </lineage>
</organism>
<dbReference type="Gene3D" id="3.40.1190.20">
    <property type="match status" value="1"/>
</dbReference>
<dbReference type="InterPro" id="IPR029056">
    <property type="entry name" value="Ribokinase-like"/>
</dbReference>
<dbReference type="InterPro" id="IPR019777">
    <property type="entry name" value="Form_AcTrfase_GR_CS"/>
</dbReference>
<dbReference type="SUPFAM" id="SSF53613">
    <property type="entry name" value="Ribokinase-like"/>
    <property type="match status" value="1"/>
</dbReference>
<reference evidence="2 3" key="1">
    <citation type="journal article" date="2011" name="PLoS ONE">
        <title>The complete genome sequence of Thermoproteus tenax: a physiologically versatile member of the Crenarchaeota.</title>
        <authorList>
            <person name="Siebers B."/>
            <person name="Zaparty M."/>
            <person name="Raddatz G."/>
            <person name="Tjaden B."/>
            <person name="Albers S.V."/>
            <person name="Bell S.D."/>
            <person name="Blombach F."/>
            <person name="Kletzin A."/>
            <person name="Kyrpides N."/>
            <person name="Lanz C."/>
            <person name="Plagens A."/>
            <person name="Rampp M."/>
            <person name="Rosinus A."/>
            <person name="von Jan M."/>
            <person name="Makarova K.S."/>
            <person name="Klenk H.P."/>
            <person name="Schuster S.C."/>
            <person name="Hensel R."/>
        </authorList>
    </citation>
    <scope>NUCLEOTIDE SEQUENCE [LARGE SCALE GENOMIC DNA]</scope>
    <source>
        <strain evidence="3">ATCC 35583 / DSM 2078 / JCM 9277 / NBRC 100435 / Kra 1</strain>
    </source>
</reference>
<name>G4RMN1_THETK</name>
<keyword evidence="2" id="KW-0808">Transferase</keyword>
<dbReference type="eggNOG" id="arCOG00016">
    <property type="taxonomic scope" value="Archaea"/>
</dbReference>
<sequence length="256" mass="28552">MRSIVIANPTIDYVITSEGVARRMGGPPYFMGMALTALGYDVEAVGVVGPEDRKFIEEELSRIGVRPKLIEGDATTVFELDYRVRPRASRALRRPTVKISGTFEAPLIIINPVYDEIGRVDFYADISAVDLQGFIRSRTEPLEADILHFSDDDVALEPRDILKFNDKWRIVLYTRGALGAYMAVNKRIFYAHSASIDVEDTTGSGDIFLAVFAAVMLRKGDPAEALCEAVRRVAGYLAFKRVEQAEFDCNISPYEL</sequence>
<evidence type="ECO:0000313" key="2">
    <source>
        <dbReference type="EMBL" id="CCC82707.1"/>
    </source>
</evidence>
<gene>
    <name evidence="2" type="primary">fruK</name>
    <name evidence="2" type="ordered locus">TTX_2095</name>
</gene>
<keyword evidence="3" id="KW-1185">Reference proteome</keyword>
<dbReference type="InterPro" id="IPR011611">
    <property type="entry name" value="PfkB_dom"/>
</dbReference>
<dbReference type="RefSeq" id="WP_014127960.1">
    <property type="nucleotide sequence ID" value="NC_016070.1"/>
</dbReference>
<dbReference type="EMBL" id="FN869859">
    <property type="protein sequence ID" value="CCC82707.1"/>
    <property type="molecule type" value="Genomic_DNA"/>
</dbReference>
<dbReference type="AlphaFoldDB" id="G4RMN1"/>
<dbReference type="GeneID" id="11262983"/>
<evidence type="ECO:0000313" key="3">
    <source>
        <dbReference type="Proteomes" id="UP000002654"/>
    </source>
</evidence>